<protein>
    <submittedName>
        <fullName evidence="2">Nuclear transport factor 2 family protein</fullName>
    </submittedName>
</protein>
<dbReference type="AlphaFoldDB" id="A0A399RBT3"/>
<feature type="domain" description="SnoaL-like" evidence="1">
    <location>
        <begin position="18"/>
        <end position="114"/>
    </location>
</feature>
<dbReference type="Gene3D" id="3.10.450.50">
    <property type="match status" value="1"/>
</dbReference>
<name>A0A399RBT3_9PROT</name>
<dbReference type="Proteomes" id="UP000266385">
    <property type="component" value="Unassembled WGS sequence"/>
</dbReference>
<dbReference type="EMBL" id="QWFX01000013">
    <property type="protein sequence ID" value="RIJ28143.1"/>
    <property type="molecule type" value="Genomic_DNA"/>
</dbReference>
<proteinExistence type="predicted"/>
<organism evidence="2 3">
    <name type="scientific">Henriciella mobilis</name>
    <dbReference type="NCBI Taxonomy" id="2305467"/>
    <lineage>
        <taxon>Bacteria</taxon>
        <taxon>Pseudomonadati</taxon>
        <taxon>Pseudomonadota</taxon>
        <taxon>Alphaproteobacteria</taxon>
        <taxon>Hyphomonadales</taxon>
        <taxon>Hyphomonadaceae</taxon>
        <taxon>Henriciella</taxon>
    </lineage>
</organism>
<comment type="caution">
    <text evidence="2">The sequence shown here is derived from an EMBL/GenBank/DDBJ whole genome shotgun (WGS) entry which is preliminary data.</text>
</comment>
<accession>A0A399RBT3</accession>
<gene>
    <name evidence="2" type="ORF">D1223_12070</name>
</gene>
<dbReference type="InterPro" id="IPR032710">
    <property type="entry name" value="NTF2-like_dom_sf"/>
</dbReference>
<evidence type="ECO:0000313" key="3">
    <source>
        <dbReference type="Proteomes" id="UP000266385"/>
    </source>
</evidence>
<keyword evidence="3" id="KW-1185">Reference proteome</keyword>
<evidence type="ECO:0000313" key="2">
    <source>
        <dbReference type="EMBL" id="RIJ28143.1"/>
    </source>
</evidence>
<sequence>MLAKEEQAFRNWLAAFGKRMESGESNAMAALFAADVVFHLSPFDAPLRGREAVEDHFRKTLAARESIRFTAEVITPAHDEGWAHWACGFTRTGTDDPVRQEGIMRVVLDDSGICTHLQQWWNSIEPGQSDLMRDTDA</sequence>
<dbReference type="InterPro" id="IPR037401">
    <property type="entry name" value="SnoaL-like"/>
</dbReference>
<dbReference type="SUPFAM" id="SSF54427">
    <property type="entry name" value="NTF2-like"/>
    <property type="match status" value="1"/>
</dbReference>
<reference evidence="2 3" key="1">
    <citation type="submission" date="2018-08" db="EMBL/GenBank/DDBJ databases">
        <title>Henriciella mobilis sp. nov., isolated from seawater.</title>
        <authorList>
            <person name="Cheng H."/>
            <person name="Wu Y.-H."/>
            <person name="Xu X.-W."/>
            <person name="Guo L.-L."/>
        </authorList>
    </citation>
    <scope>NUCLEOTIDE SEQUENCE [LARGE SCALE GENOMIC DNA]</scope>
    <source>
        <strain evidence="2 3">JN25</strain>
    </source>
</reference>
<evidence type="ECO:0000259" key="1">
    <source>
        <dbReference type="Pfam" id="PF12680"/>
    </source>
</evidence>
<dbReference type="Pfam" id="PF12680">
    <property type="entry name" value="SnoaL_2"/>
    <property type="match status" value="1"/>
</dbReference>